<feature type="compositionally biased region" description="Basic residues" evidence="1">
    <location>
        <begin position="94"/>
        <end position="103"/>
    </location>
</feature>
<sequence>MQSLCGCQHHSLHHGPGHPGEAQRVDHEEKGVDGRTEVRPPTDWQTLVILTVWRWSQRYAKPYLPSITPVCPSSPKPSLAQFPFASRGAVARRPPLRKSRRRGGHLDRVRESKISARPDRPCSGKVRHDTTCRYVHATVAEFVRHALVHSLVYNSLKNLPVDRTTSSVGPGQYCGHGQLCFAAVSTTRMRAGGVNGDPPLVCKVDLLGRKHGTDTVDTEGGRVEYRDASSVLPVEACTQRGMDVWPELDGLGAVGSRYDFDGGTRREYITTGYVSVGRLPCLDDRGNTDHEWHSPLLARRASPARCRSDRGAFARPGLKLPHERRRRLPRRFCASARRAGEERDVYRLCAATIAASARNGLVPAYVKTTNTGDGTTVPQWPLTGSVLEVRGGGGGTGQCMDMGIVFLRTPTDTLSRLQTSLYWHAQKANDGRNPPSRPQRNRGTATASSLYKQTRPSRLP</sequence>
<feature type="compositionally biased region" description="Basic and acidic residues" evidence="1">
    <location>
        <begin position="104"/>
        <end position="122"/>
    </location>
</feature>
<proteinExistence type="predicted"/>
<organism evidence="2 3">
    <name type="scientific">Mycena pura</name>
    <dbReference type="NCBI Taxonomy" id="153505"/>
    <lineage>
        <taxon>Eukaryota</taxon>
        <taxon>Fungi</taxon>
        <taxon>Dikarya</taxon>
        <taxon>Basidiomycota</taxon>
        <taxon>Agaricomycotina</taxon>
        <taxon>Agaricomycetes</taxon>
        <taxon>Agaricomycetidae</taxon>
        <taxon>Agaricales</taxon>
        <taxon>Marasmiineae</taxon>
        <taxon>Mycenaceae</taxon>
        <taxon>Mycena</taxon>
    </lineage>
</organism>
<dbReference type="Proteomes" id="UP001219525">
    <property type="component" value="Unassembled WGS sequence"/>
</dbReference>
<evidence type="ECO:0000256" key="1">
    <source>
        <dbReference type="SAM" id="MobiDB-lite"/>
    </source>
</evidence>
<reference evidence="2" key="1">
    <citation type="submission" date="2023-03" db="EMBL/GenBank/DDBJ databases">
        <title>Massive genome expansion in bonnet fungi (Mycena s.s.) driven by repeated elements and novel gene families across ecological guilds.</title>
        <authorList>
            <consortium name="Lawrence Berkeley National Laboratory"/>
            <person name="Harder C.B."/>
            <person name="Miyauchi S."/>
            <person name="Viragh M."/>
            <person name="Kuo A."/>
            <person name="Thoen E."/>
            <person name="Andreopoulos B."/>
            <person name="Lu D."/>
            <person name="Skrede I."/>
            <person name="Drula E."/>
            <person name="Henrissat B."/>
            <person name="Morin E."/>
            <person name="Kohler A."/>
            <person name="Barry K."/>
            <person name="LaButti K."/>
            <person name="Morin E."/>
            <person name="Salamov A."/>
            <person name="Lipzen A."/>
            <person name="Mereny Z."/>
            <person name="Hegedus B."/>
            <person name="Baldrian P."/>
            <person name="Stursova M."/>
            <person name="Weitz H."/>
            <person name="Taylor A."/>
            <person name="Grigoriev I.V."/>
            <person name="Nagy L.G."/>
            <person name="Martin F."/>
            <person name="Kauserud H."/>
        </authorList>
    </citation>
    <scope>NUCLEOTIDE SEQUENCE</scope>
    <source>
        <strain evidence="2">9144</strain>
    </source>
</reference>
<protein>
    <submittedName>
        <fullName evidence="2">Uncharacterized protein</fullName>
    </submittedName>
</protein>
<evidence type="ECO:0000313" key="2">
    <source>
        <dbReference type="EMBL" id="KAJ7214356.1"/>
    </source>
</evidence>
<keyword evidence="3" id="KW-1185">Reference proteome</keyword>
<accession>A0AAD6VMC6</accession>
<evidence type="ECO:0000313" key="3">
    <source>
        <dbReference type="Proteomes" id="UP001219525"/>
    </source>
</evidence>
<dbReference type="AlphaFoldDB" id="A0AAD6VMC6"/>
<feature type="region of interest" description="Disordered" evidence="1">
    <location>
        <begin position="426"/>
        <end position="460"/>
    </location>
</feature>
<feature type="compositionally biased region" description="Basic and acidic residues" evidence="1">
    <location>
        <begin position="21"/>
        <end position="39"/>
    </location>
</feature>
<feature type="compositionally biased region" description="Polar residues" evidence="1">
    <location>
        <begin position="441"/>
        <end position="460"/>
    </location>
</feature>
<comment type="caution">
    <text evidence="2">The sequence shown here is derived from an EMBL/GenBank/DDBJ whole genome shotgun (WGS) entry which is preliminary data.</text>
</comment>
<name>A0AAD6VMC6_9AGAR</name>
<gene>
    <name evidence="2" type="ORF">GGX14DRAFT_392385</name>
</gene>
<dbReference type="EMBL" id="JARJCW010000019">
    <property type="protein sequence ID" value="KAJ7214356.1"/>
    <property type="molecule type" value="Genomic_DNA"/>
</dbReference>
<feature type="region of interest" description="Disordered" evidence="1">
    <location>
        <begin position="1"/>
        <end position="39"/>
    </location>
</feature>
<feature type="region of interest" description="Disordered" evidence="1">
    <location>
        <begin position="90"/>
        <end position="122"/>
    </location>
</feature>